<dbReference type="SUPFAM" id="SSF51905">
    <property type="entry name" value="FAD/NAD(P)-binding domain"/>
    <property type="match status" value="1"/>
</dbReference>
<dbReference type="STRING" id="1348253.LK09_10095"/>
<dbReference type="PRINTS" id="PR00411">
    <property type="entry name" value="PNDRDTASEI"/>
</dbReference>
<accession>A0A0B2A7X2</accession>
<dbReference type="Proteomes" id="UP000031030">
    <property type="component" value="Unassembled WGS sequence"/>
</dbReference>
<evidence type="ECO:0000256" key="2">
    <source>
        <dbReference type="ARBA" id="ARBA00022630"/>
    </source>
</evidence>
<evidence type="ECO:0008006" key="9">
    <source>
        <dbReference type="Google" id="ProtNLM"/>
    </source>
</evidence>
<comment type="caution">
    <text evidence="7">The sequence shown here is derived from an EMBL/GenBank/DDBJ whole genome shotgun (WGS) entry which is preliminary data.</text>
</comment>
<dbReference type="Pfam" id="PF14759">
    <property type="entry name" value="Reductase_C"/>
    <property type="match status" value="1"/>
</dbReference>
<evidence type="ECO:0000313" key="7">
    <source>
        <dbReference type="EMBL" id="KHK97823.1"/>
    </source>
</evidence>
<dbReference type="GO" id="GO:0016651">
    <property type="term" value="F:oxidoreductase activity, acting on NAD(P)H"/>
    <property type="evidence" value="ECO:0007669"/>
    <property type="project" value="TreeGrafter"/>
</dbReference>
<dbReference type="Pfam" id="PF07992">
    <property type="entry name" value="Pyr_redox_2"/>
    <property type="match status" value="1"/>
</dbReference>
<sequence length="420" mass="43798">MNDSGTSRHVVVVGASLAGTRTVQNLRSLGFAGTITLIGAEDELPYDRPPLSKDLLRSDWSTDAVEANRLLSRDELEALDLDLRLGVAATALDTDARRVSLADGTAVAYDVLVIATGAAARPSPWRPASGVLQLRTLAESRAIAERLALGEPVVVVGGGFIGTEIAAAAVDFGCEVTVVDPVAEPMTRIVGPHIASSLVDLHEQRGATTRFGVGVTDIRGEAGALTVVLSDGSELAASTAVVGIGSIPSTEWLAGSGLTLENGVGTDAYLRARGASDVYAIGDVARWPHPERGMDVRAEHWTNASDQARYVAAAITHSASAPFESSEYVWSDQYDWKIHTVGFRTPDGESIVVGDLDADGRVAVIHADGDGNACGAVTVNWIRALNQIRRLLASGGTAQSIADQLQAPAAVVAAPARKEA</sequence>
<keyword evidence="8" id="KW-1185">Reference proteome</keyword>
<dbReference type="PANTHER" id="PTHR43557">
    <property type="entry name" value="APOPTOSIS-INDUCING FACTOR 1"/>
    <property type="match status" value="1"/>
</dbReference>
<dbReference type="InterPro" id="IPR036188">
    <property type="entry name" value="FAD/NAD-bd_sf"/>
</dbReference>
<dbReference type="InterPro" id="IPR016156">
    <property type="entry name" value="FAD/NAD-linked_Rdtase_dimer_sf"/>
</dbReference>
<proteinExistence type="predicted"/>
<dbReference type="InterPro" id="IPR023753">
    <property type="entry name" value="FAD/NAD-binding_dom"/>
</dbReference>
<keyword evidence="3" id="KW-0274">FAD</keyword>
<keyword evidence="2" id="KW-0285">Flavoprotein</keyword>
<dbReference type="InterPro" id="IPR028202">
    <property type="entry name" value="Reductase_C"/>
</dbReference>
<feature type="domain" description="Reductase C-terminal" evidence="6">
    <location>
        <begin position="328"/>
        <end position="399"/>
    </location>
</feature>
<organism evidence="7 8">
    <name type="scientific">Microbacterium mangrovi</name>
    <dbReference type="NCBI Taxonomy" id="1348253"/>
    <lineage>
        <taxon>Bacteria</taxon>
        <taxon>Bacillati</taxon>
        <taxon>Actinomycetota</taxon>
        <taxon>Actinomycetes</taxon>
        <taxon>Micrococcales</taxon>
        <taxon>Microbacteriaceae</taxon>
        <taxon>Microbacterium</taxon>
    </lineage>
</organism>
<dbReference type="PANTHER" id="PTHR43557:SF2">
    <property type="entry name" value="RIESKE DOMAIN-CONTAINING PROTEIN-RELATED"/>
    <property type="match status" value="1"/>
</dbReference>
<dbReference type="Gene3D" id="3.30.390.30">
    <property type="match status" value="1"/>
</dbReference>
<dbReference type="PRINTS" id="PR00368">
    <property type="entry name" value="FADPNR"/>
</dbReference>
<evidence type="ECO:0000313" key="8">
    <source>
        <dbReference type="Proteomes" id="UP000031030"/>
    </source>
</evidence>
<dbReference type="Gene3D" id="3.50.50.60">
    <property type="entry name" value="FAD/NAD(P)-binding domain"/>
    <property type="match status" value="2"/>
</dbReference>
<evidence type="ECO:0000259" key="5">
    <source>
        <dbReference type="Pfam" id="PF07992"/>
    </source>
</evidence>
<dbReference type="GO" id="GO:0005737">
    <property type="term" value="C:cytoplasm"/>
    <property type="evidence" value="ECO:0007669"/>
    <property type="project" value="TreeGrafter"/>
</dbReference>
<evidence type="ECO:0000256" key="4">
    <source>
        <dbReference type="ARBA" id="ARBA00023002"/>
    </source>
</evidence>
<evidence type="ECO:0000256" key="1">
    <source>
        <dbReference type="ARBA" id="ARBA00001974"/>
    </source>
</evidence>
<reference evidence="7 8" key="1">
    <citation type="submission" date="2014-11" db="EMBL/GenBank/DDBJ databases">
        <title>Genome sequence of Microbacterium mangrovi MUSC 115(T).</title>
        <authorList>
            <person name="Lee L.-H."/>
        </authorList>
    </citation>
    <scope>NUCLEOTIDE SEQUENCE [LARGE SCALE GENOMIC DNA]</scope>
    <source>
        <strain evidence="7 8">MUSC 115</strain>
    </source>
</reference>
<dbReference type="OrthoDB" id="1145at2"/>
<dbReference type="AlphaFoldDB" id="A0A0B2A7X2"/>
<comment type="cofactor">
    <cofactor evidence="1">
        <name>FAD</name>
        <dbReference type="ChEBI" id="CHEBI:57692"/>
    </cofactor>
</comment>
<feature type="domain" description="FAD/NAD(P)-binding" evidence="5">
    <location>
        <begin position="9"/>
        <end position="308"/>
    </location>
</feature>
<name>A0A0B2A7X2_9MICO</name>
<dbReference type="SUPFAM" id="SSF55424">
    <property type="entry name" value="FAD/NAD-linked reductases, dimerisation (C-terminal) domain"/>
    <property type="match status" value="1"/>
</dbReference>
<protein>
    <recommendedName>
        <fullName evidence="9">Pyridine nucleotide-disulfide oxidoreductase</fullName>
    </recommendedName>
</protein>
<dbReference type="RefSeq" id="WP_039398840.1">
    <property type="nucleotide sequence ID" value="NZ_JTDK01000008.1"/>
</dbReference>
<dbReference type="EMBL" id="JTDK01000008">
    <property type="protein sequence ID" value="KHK97823.1"/>
    <property type="molecule type" value="Genomic_DNA"/>
</dbReference>
<gene>
    <name evidence="7" type="ORF">LK09_10095</name>
</gene>
<keyword evidence="4" id="KW-0560">Oxidoreductase</keyword>
<evidence type="ECO:0000259" key="6">
    <source>
        <dbReference type="Pfam" id="PF14759"/>
    </source>
</evidence>
<dbReference type="InterPro" id="IPR050446">
    <property type="entry name" value="FAD-oxidoreductase/Apoptosis"/>
</dbReference>
<evidence type="ECO:0000256" key="3">
    <source>
        <dbReference type="ARBA" id="ARBA00022827"/>
    </source>
</evidence>